<name>A0ABU6JHP7_9BURK</name>
<gene>
    <name evidence="1" type="ORF">RY831_27015</name>
</gene>
<sequence length="119" mass="13466">MIMDHINFRVVASYNARDVILKMRNSFTGLMYFRYDGILTQTASLYVSISDFGVLESDIFLGAIDGIPFFMSEYDHHVLNPVKVYIDVAKPAPNMLSNKRLPNRALACFEVTSAPQLPE</sequence>
<keyword evidence="2" id="KW-1185">Reference proteome</keyword>
<evidence type="ECO:0000313" key="1">
    <source>
        <dbReference type="EMBL" id="MEC4722815.1"/>
    </source>
</evidence>
<protein>
    <submittedName>
        <fullName evidence="1">DUF779 domain-containing protein</fullName>
    </submittedName>
</protein>
<organism evidence="1 2">
    <name type="scientific">Noviherbaspirillum album</name>
    <dbReference type="NCBI Taxonomy" id="3080276"/>
    <lineage>
        <taxon>Bacteria</taxon>
        <taxon>Pseudomonadati</taxon>
        <taxon>Pseudomonadota</taxon>
        <taxon>Betaproteobacteria</taxon>
        <taxon>Burkholderiales</taxon>
        <taxon>Oxalobacteraceae</taxon>
        <taxon>Noviherbaspirillum</taxon>
    </lineage>
</organism>
<dbReference type="Proteomes" id="UP001352263">
    <property type="component" value="Unassembled WGS sequence"/>
</dbReference>
<comment type="caution">
    <text evidence="1">The sequence shown here is derived from an EMBL/GenBank/DDBJ whole genome shotgun (WGS) entry which is preliminary data.</text>
</comment>
<dbReference type="EMBL" id="JAWIIV010000037">
    <property type="protein sequence ID" value="MEC4722815.1"/>
    <property type="molecule type" value="Genomic_DNA"/>
</dbReference>
<reference evidence="1 2" key="1">
    <citation type="submission" date="2023-10" db="EMBL/GenBank/DDBJ databases">
        <title>Noviherbaspirillum sp. CPCC 100848 genome assembly.</title>
        <authorList>
            <person name="Li X.Y."/>
            <person name="Fang X.M."/>
        </authorList>
    </citation>
    <scope>NUCLEOTIDE SEQUENCE [LARGE SCALE GENOMIC DNA]</scope>
    <source>
        <strain evidence="1 2">CPCC 100848</strain>
    </source>
</reference>
<evidence type="ECO:0000313" key="2">
    <source>
        <dbReference type="Proteomes" id="UP001352263"/>
    </source>
</evidence>
<proteinExistence type="predicted"/>
<accession>A0ABU6JHP7</accession>
<dbReference type="InterPro" id="IPR008497">
    <property type="entry name" value="DUF779"/>
</dbReference>
<dbReference type="Pfam" id="PF05610">
    <property type="entry name" value="DUF779"/>
    <property type="match status" value="1"/>
</dbReference>